<dbReference type="SUPFAM" id="SSF55594">
    <property type="entry name" value="HPr-like"/>
    <property type="match status" value="1"/>
</dbReference>
<dbReference type="STRING" id="1725.WU86_02845"/>
<evidence type="ECO:0000256" key="4">
    <source>
        <dbReference type="ARBA" id="ARBA00022490"/>
    </source>
</evidence>
<evidence type="ECO:0000313" key="7">
    <source>
        <dbReference type="EMBL" id="PMC62514.1"/>
    </source>
</evidence>
<evidence type="ECO:0000313" key="8">
    <source>
        <dbReference type="Proteomes" id="UP000235363"/>
    </source>
</evidence>
<organism evidence="7 8">
    <name type="scientific">Corynebacterium xerosis</name>
    <dbReference type="NCBI Taxonomy" id="1725"/>
    <lineage>
        <taxon>Bacteria</taxon>
        <taxon>Bacillati</taxon>
        <taxon>Actinomycetota</taxon>
        <taxon>Actinomycetes</taxon>
        <taxon>Mycobacteriales</taxon>
        <taxon>Corynebacteriaceae</taxon>
        <taxon>Corynebacterium</taxon>
    </lineage>
</organism>
<evidence type="ECO:0000256" key="5">
    <source>
        <dbReference type="ARBA" id="ARBA00022683"/>
    </source>
</evidence>
<protein>
    <recommendedName>
        <fullName evidence="3">Phosphocarrier protein HPr</fullName>
    </recommendedName>
</protein>
<dbReference type="GeneID" id="95321624"/>
<dbReference type="RefSeq" id="WP_046649843.1">
    <property type="nucleotide sequence ID" value="NZ_CP032788.1"/>
</dbReference>
<dbReference type="Gene3D" id="3.30.1340.10">
    <property type="entry name" value="HPr-like"/>
    <property type="match status" value="1"/>
</dbReference>
<dbReference type="PROSITE" id="PS51350">
    <property type="entry name" value="PTS_HPR_DOM"/>
    <property type="match status" value="1"/>
</dbReference>
<keyword evidence="4" id="KW-0963">Cytoplasm</keyword>
<keyword evidence="5" id="KW-0598">Phosphotransferase system</keyword>
<dbReference type="PANTHER" id="PTHR33705">
    <property type="entry name" value="PHOSPHOCARRIER PROTEIN HPR"/>
    <property type="match status" value="1"/>
</dbReference>
<comment type="caution">
    <text evidence="7">The sequence shown here is derived from an EMBL/GenBank/DDBJ whole genome shotgun (WGS) entry which is preliminary data.</text>
</comment>
<evidence type="ECO:0000259" key="6">
    <source>
        <dbReference type="PROSITE" id="PS51350"/>
    </source>
</evidence>
<proteinExistence type="predicted"/>
<evidence type="ECO:0000256" key="1">
    <source>
        <dbReference type="ARBA" id="ARBA00003681"/>
    </source>
</evidence>
<dbReference type="CDD" id="cd00367">
    <property type="entry name" value="PTS-HPr_like"/>
    <property type="match status" value="1"/>
</dbReference>
<sequence length="90" mass="9356">MASKTVTVGSTVGLHARPATLIADAAAEYDEEILIELVESDDDDEPADAASSLMIMALGAEHGDQVTVTSDDAAAVEKIAALIEQNLDEE</sequence>
<dbReference type="GO" id="GO:0005737">
    <property type="term" value="C:cytoplasm"/>
    <property type="evidence" value="ECO:0007669"/>
    <property type="project" value="UniProtKB-SubCell"/>
</dbReference>
<dbReference type="EMBL" id="PNHF01000009">
    <property type="protein sequence ID" value="PMC62514.1"/>
    <property type="molecule type" value="Genomic_DNA"/>
</dbReference>
<dbReference type="Proteomes" id="UP000235363">
    <property type="component" value="Unassembled WGS sequence"/>
</dbReference>
<gene>
    <name evidence="7" type="ORF">CJ204_05015</name>
</gene>
<dbReference type="InterPro" id="IPR050399">
    <property type="entry name" value="HPr"/>
</dbReference>
<accession>A0A0M2XLV9</accession>
<dbReference type="InterPro" id="IPR035895">
    <property type="entry name" value="HPr-like_sf"/>
</dbReference>
<comment type="function">
    <text evidence="1">General (non sugar-specific) component of the phosphoenolpyruvate-dependent sugar phosphotransferase system (sugar PTS). This major carbohydrate active-transport system catalyzes the phosphorylation of incoming sugar substrates concomitantly with their translocation across the cell membrane. The phosphoryl group from phosphoenolpyruvate (PEP) is transferred to the phosphoryl carrier protein HPr by enzyme I. Phospho-HPr then transfers it to the PTS EIIA domain.</text>
</comment>
<reference evidence="7 8" key="1">
    <citation type="submission" date="2017-09" db="EMBL/GenBank/DDBJ databases">
        <title>Bacterial strain isolated from the female urinary microbiota.</title>
        <authorList>
            <person name="Thomas-White K."/>
            <person name="Kumar N."/>
            <person name="Forster S."/>
            <person name="Putonti C."/>
            <person name="Lawley T."/>
            <person name="Wolfe A.J."/>
        </authorList>
    </citation>
    <scope>NUCLEOTIDE SEQUENCE [LARGE SCALE GENOMIC DNA]</scope>
    <source>
        <strain evidence="7 8">UMB0908</strain>
    </source>
</reference>
<dbReference type="InterPro" id="IPR001020">
    <property type="entry name" value="PTS_HPr_His_P_site"/>
</dbReference>
<comment type="subcellular location">
    <subcellularLocation>
        <location evidence="2">Cytoplasm</location>
    </subcellularLocation>
</comment>
<dbReference type="GO" id="GO:0009401">
    <property type="term" value="P:phosphoenolpyruvate-dependent sugar phosphotransferase system"/>
    <property type="evidence" value="ECO:0007669"/>
    <property type="project" value="UniProtKB-KW"/>
</dbReference>
<name>A0A0M2XLV9_9CORY</name>
<dbReference type="OrthoDB" id="9809047at2"/>
<evidence type="ECO:0000256" key="3">
    <source>
        <dbReference type="ARBA" id="ARBA00020422"/>
    </source>
</evidence>
<dbReference type="PRINTS" id="PR00107">
    <property type="entry name" value="PHOSPHOCPHPR"/>
</dbReference>
<dbReference type="PANTHER" id="PTHR33705:SF2">
    <property type="entry name" value="PHOSPHOCARRIER PROTEIN NPR"/>
    <property type="match status" value="1"/>
</dbReference>
<dbReference type="Pfam" id="PF00381">
    <property type="entry name" value="PTS-HPr"/>
    <property type="match status" value="1"/>
</dbReference>
<dbReference type="NCBIfam" id="TIGR01003">
    <property type="entry name" value="PTS_HPr_family"/>
    <property type="match status" value="1"/>
</dbReference>
<feature type="domain" description="HPr" evidence="6">
    <location>
        <begin position="1"/>
        <end position="90"/>
    </location>
</feature>
<dbReference type="AlphaFoldDB" id="A0A0M2XLV9"/>
<evidence type="ECO:0000256" key="2">
    <source>
        <dbReference type="ARBA" id="ARBA00004496"/>
    </source>
</evidence>
<dbReference type="InterPro" id="IPR000032">
    <property type="entry name" value="HPr-like"/>
</dbReference>
<dbReference type="PROSITE" id="PS00369">
    <property type="entry name" value="PTS_HPR_HIS"/>
    <property type="match status" value="1"/>
</dbReference>